<dbReference type="RefSeq" id="XP_003151178.1">
    <property type="nucleotide sequence ID" value="XM_003151130.1"/>
</dbReference>
<dbReference type="EMBL" id="JH714402">
    <property type="protein sequence ID" value="EFO12891.1"/>
    <property type="molecule type" value="Genomic_DNA"/>
</dbReference>
<dbReference type="InParanoid" id="A0A1S0TFE9"/>
<dbReference type="KEGG" id="loa:LOAG_15641"/>
<gene>
    <name evidence="1" type="ORF">LOAG_15641</name>
</gene>
<dbReference type="GeneID" id="9953133"/>
<sequence>MIHKQPNANDNNEALKQFKIINVKYECKVHSMDKISVIHYLPYNDGTNS</sequence>
<organism evidence="1">
    <name type="scientific">Loa loa</name>
    <name type="common">Eye worm</name>
    <name type="synonym">Filaria loa</name>
    <dbReference type="NCBI Taxonomy" id="7209"/>
    <lineage>
        <taxon>Eukaryota</taxon>
        <taxon>Metazoa</taxon>
        <taxon>Ecdysozoa</taxon>
        <taxon>Nematoda</taxon>
        <taxon>Chromadorea</taxon>
        <taxon>Rhabditida</taxon>
        <taxon>Spirurina</taxon>
        <taxon>Spiruromorpha</taxon>
        <taxon>Filarioidea</taxon>
        <taxon>Onchocercidae</taxon>
        <taxon>Loa</taxon>
    </lineage>
</organism>
<dbReference type="AlphaFoldDB" id="A0A1S0TFE9"/>
<reference evidence="1" key="1">
    <citation type="submission" date="2012-04" db="EMBL/GenBank/DDBJ databases">
        <title>The Genome Sequence of Loa loa.</title>
        <authorList>
            <consortium name="The Broad Institute Genome Sequencing Platform"/>
            <consortium name="Broad Institute Genome Sequencing Center for Infectious Disease"/>
            <person name="Nutman T.B."/>
            <person name="Fink D.L."/>
            <person name="Russ C."/>
            <person name="Young S."/>
            <person name="Zeng Q."/>
            <person name="Gargeya S."/>
            <person name="Alvarado L."/>
            <person name="Berlin A."/>
            <person name="Chapman S.B."/>
            <person name="Chen Z."/>
            <person name="Freedman E."/>
            <person name="Gellesch M."/>
            <person name="Goldberg J."/>
            <person name="Griggs A."/>
            <person name="Gujja S."/>
            <person name="Heilman E.R."/>
            <person name="Heiman D."/>
            <person name="Howarth C."/>
            <person name="Mehta T."/>
            <person name="Neiman D."/>
            <person name="Pearson M."/>
            <person name="Roberts A."/>
            <person name="Saif S."/>
            <person name="Shea T."/>
            <person name="Shenoy N."/>
            <person name="Sisk P."/>
            <person name="Stolte C."/>
            <person name="Sykes S."/>
            <person name="White J."/>
            <person name="Yandava C."/>
            <person name="Haas B."/>
            <person name="Henn M.R."/>
            <person name="Nusbaum C."/>
            <person name="Birren B."/>
        </authorList>
    </citation>
    <scope>NUCLEOTIDE SEQUENCE [LARGE SCALE GENOMIC DNA]</scope>
</reference>
<protein>
    <submittedName>
        <fullName evidence="1">Uncharacterized protein</fullName>
    </submittedName>
</protein>
<name>A0A1S0TFE9_LOALO</name>
<accession>A0A1S0TFE9</accession>
<proteinExistence type="predicted"/>
<dbReference type="CTD" id="9953133"/>
<evidence type="ECO:0000313" key="1">
    <source>
        <dbReference type="EMBL" id="EFO12891.1"/>
    </source>
</evidence>